<dbReference type="InterPro" id="IPR036407">
    <property type="entry name" value="DM_DNA-bd_sf"/>
</dbReference>
<keyword evidence="2 5" id="KW-0862">Zinc</keyword>
<sequence length="236" mass="26335">MSEAALNRKIPPFPFTSILVRRERIPNCQKCGQHGRKARLKGHKRSCPYRACNCPKCQVIGERQKLMADQIKIRRRQRKEVVQVVPPTSSNANQGGDLHLPVLLPFPTACDINALLYKQLQQRTAMLLSPSSPSDGGSLYGRSGSFSSSTASASPRSLSVAHSPDELITGAHQRHSSFLSLPLHQQPAGVHNVDEQFRLFLGQVRMLEQSMLFERDSSSDRNLNYEQNVFVDVCTV</sequence>
<dbReference type="FunFam" id="4.10.1040.10:FF:000001">
    <property type="entry name" value="doublesex- and mab-3-related transcription factor 1"/>
    <property type="match status" value="1"/>
</dbReference>
<dbReference type="WBParaSite" id="PSAMB.scaffold3782size16919.g22525.t1">
    <property type="protein sequence ID" value="PSAMB.scaffold3782size16919.g22525.t1"/>
    <property type="gene ID" value="PSAMB.scaffold3782size16919.g22525"/>
</dbReference>
<evidence type="ECO:0000313" key="8">
    <source>
        <dbReference type="Proteomes" id="UP000887566"/>
    </source>
</evidence>
<accession>A0A914WCN5</accession>
<evidence type="ECO:0000256" key="2">
    <source>
        <dbReference type="ARBA" id="ARBA00022833"/>
    </source>
</evidence>
<dbReference type="SUPFAM" id="SSF82927">
    <property type="entry name" value="Cysteine-rich DNA binding domain, (DM domain)"/>
    <property type="match status" value="1"/>
</dbReference>
<dbReference type="GO" id="GO:0046872">
    <property type="term" value="F:metal ion binding"/>
    <property type="evidence" value="ECO:0007669"/>
    <property type="project" value="UniProtKB-KW"/>
</dbReference>
<dbReference type="PANTHER" id="PTHR12322">
    <property type="entry name" value="DOUBLESEX AND MAB-3 RELATED TRANSCRIPTION FACTOR DMRT"/>
    <property type="match status" value="1"/>
</dbReference>
<evidence type="ECO:0000256" key="5">
    <source>
        <dbReference type="PROSITE-ProRule" id="PRU00070"/>
    </source>
</evidence>
<dbReference type="Gene3D" id="4.10.1040.10">
    <property type="entry name" value="DM DNA-binding domain"/>
    <property type="match status" value="1"/>
</dbReference>
<dbReference type="GO" id="GO:0005634">
    <property type="term" value="C:nucleus"/>
    <property type="evidence" value="ECO:0007669"/>
    <property type="project" value="UniProtKB-SubCell"/>
</dbReference>
<feature type="DNA-binding region" description="DM" evidence="5">
    <location>
        <begin position="28"/>
        <end position="75"/>
    </location>
</feature>
<dbReference type="InterPro" id="IPR026607">
    <property type="entry name" value="DMRT"/>
</dbReference>
<dbReference type="AlphaFoldDB" id="A0A914WCN5"/>
<protein>
    <submittedName>
        <fullName evidence="9">DM domain-containing protein</fullName>
    </submittedName>
</protein>
<dbReference type="Proteomes" id="UP000887566">
    <property type="component" value="Unplaced"/>
</dbReference>
<dbReference type="InterPro" id="IPR001275">
    <property type="entry name" value="DM_DNA-bd"/>
</dbReference>
<evidence type="ECO:0000259" key="7">
    <source>
        <dbReference type="PROSITE" id="PS50809"/>
    </source>
</evidence>
<dbReference type="GO" id="GO:0000981">
    <property type="term" value="F:DNA-binding transcription factor activity, RNA polymerase II-specific"/>
    <property type="evidence" value="ECO:0007669"/>
    <property type="project" value="TreeGrafter"/>
</dbReference>
<dbReference type="Pfam" id="PF00751">
    <property type="entry name" value="DM"/>
    <property type="match status" value="1"/>
</dbReference>
<keyword evidence="8" id="KW-1185">Reference proteome</keyword>
<keyword evidence="3 5" id="KW-0238">DNA-binding</keyword>
<dbReference type="PROSITE" id="PS40000">
    <property type="entry name" value="DM_1"/>
    <property type="match status" value="1"/>
</dbReference>
<evidence type="ECO:0000256" key="6">
    <source>
        <dbReference type="SAM" id="MobiDB-lite"/>
    </source>
</evidence>
<organism evidence="8 9">
    <name type="scientific">Plectus sambesii</name>
    <dbReference type="NCBI Taxonomy" id="2011161"/>
    <lineage>
        <taxon>Eukaryota</taxon>
        <taxon>Metazoa</taxon>
        <taxon>Ecdysozoa</taxon>
        <taxon>Nematoda</taxon>
        <taxon>Chromadorea</taxon>
        <taxon>Plectida</taxon>
        <taxon>Plectina</taxon>
        <taxon>Plectoidea</taxon>
        <taxon>Plectidae</taxon>
        <taxon>Plectus</taxon>
    </lineage>
</organism>
<dbReference type="GO" id="GO:0007548">
    <property type="term" value="P:sex differentiation"/>
    <property type="evidence" value="ECO:0007669"/>
    <property type="project" value="TreeGrafter"/>
</dbReference>
<dbReference type="GO" id="GO:0000978">
    <property type="term" value="F:RNA polymerase II cis-regulatory region sequence-specific DNA binding"/>
    <property type="evidence" value="ECO:0007669"/>
    <property type="project" value="TreeGrafter"/>
</dbReference>
<feature type="domain" description="DM" evidence="7">
    <location>
        <begin position="28"/>
        <end position="75"/>
    </location>
</feature>
<evidence type="ECO:0000256" key="3">
    <source>
        <dbReference type="ARBA" id="ARBA00023125"/>
    </source>
</evidence>
<comment type="subcellular location">
    <subcellularLocation>
        <location evidence="5">Nucleus</location>
    </subcellularLocation>
</comment>
<evidence type="ECO:0000313" key="9">
    <source>
        <dbReference type="WBParaSite" id="PSAMB.scaffold3782size16919.g22525.t1"/>
    </source>
</evidence>
<keyword evidence="1 5" id="KW-0479">Metal-binding</keyword>
<feature type="region of interest" description="Disordered" evidence="6">
    <location>
        <begin position="128"/>
        <end position="158"/>
    </location>
</feature>
<proteinExistence type="predicted"/>
<evidence type="ECO:0000256" key="4">
    <source>
        <dbReference type="ARBA" id="ARBA00023242"/>
    </source>
</evidence>
<dbReference type="PROSITE" id="PS50809">
    <property type="entry name" value="DM_2"/>
    <property type="match status" value="1"/>
</dbReference>
<keyword evidence="4 5" id="KW-0539">Nucleus</keyword>
<reference evidence="9" key="1">
    <citation type="submission" date="2022-11" db="UniProtKB">
        <authorList>
            <consortium name="WormBaseParasite"/>
        </authorList>
    </citation>
    <scope>IDENTIFICATION</scope>
</reference>
<name>A0A914WCN5_9BILA</name>
<evidence type="ECO:0000256" key="1">
    <source>
        <dbReference type="ARBA" id="ARBA00022723"/>
    </source>
</evidence>
<dbReference type="SMART" id="SM00301">
    <property type="entry name" value="DM"/>
    <property type="match status" value="1"/>
</dbReference>
<dbReference type="PANTHER" id="PTHR12322:SF110">
    <property type="entry name" value="DOUBLESEX- AND MAB-3-RELATED TRANSCRIPTION FACTOR DMD-10"/>
    <property type="match status" value="1"/>
</dbReference>